<dbReference type="Gene3D" id="3.60.15.10">
    <property type="entry name" value="Ribonuclease Z/Hydroxyacylglutathione hydrolase-like"/>
    <property type="match status" value="1"/>
</dbReference>
<dbReference type="InterPro" id="IPR036866">
    <property type="entry name" value="RibonucZ/Hydroxyglut_hydro"/>
</dbReference>
<keyword evidence="3" id="KW-1185">Reference proteome</keyword>
<dbReference type="SMART" id="SM00849">
    <property type="entry name" value="Lactamase_B"/>
    <property type="match status" value="1"/>
</dbReference>
<dbReference type="PANTHER" id="PTHR42663:SF6">
    <property type="entry name" value="HYDROLASE C777.06C-RELATED"/>
    <property type="match status" value="1"/>
</dbReference>
<comment type="caution">
    <text evidence="2">The sequence shown here is derived from an EMBL/GenBank/DDBJ whole genome shotgun (WGS) entry which is preliminary data.</text>
</comment>
<evidence type="ECO:0000259" key="1">
    <source>
        <dbReference type="SMART" id="SM00849"/>
    </source>
</evidence>
<protein>
    <submittedName>
        <fullName evidence="2">MBL fold metallo-hydrolase</fullName>
    </submittedName>
</protein>
<accession>A0ABU4JT67</accession>
<sequence length="236" mass="27541">MQILNFIGRGSAFNTQEGNTSSYIKQEKNMLLLDCGENIFTRIMEKGLMENIKNMYVLITHLHPDHVGSLGTLIFYCYYIKKIKVNLIYEKEYELVKMLQLQGAANFLYNIRKAEETEGLESLDILQLKPFKMEHASEIDSFGYHIEFKDNKKVFYAGDTNNLRTELIEKLESCYYDQFYVDTCLADYPGNTHLSLNRICSLISKEYRSKVFCMHLDCHELIEKAKEEGFNVVEVL</sequence>
<name>A0ABU4JT67_9CLOT</name>
<dbReference type="Pfam" id="PF23023">
    <property type="entry name" value="Anti-Pycsar_Apyc1"/>
    <property type="match status" value="1"/>
</dbReference>
<dbReference type="EMBL" id="JARUJP010000009">
    <property type="protein sequence ID" value="MDW8801347.1"/>
    <property type="molecule type" value="Genomic_DNA"/>
</dbReference>
<organism evidence="2 3">
    <name type="scientific">Clostridium tanneri</name>
    <dbReference type="NCBI Taxonomy" id="3037988"/>
    <lineage>
        <taxon>Bacteria</taxon>
        <taxon>Bacillati</taxon>
        <taxon>Bacillota</taxon>
        <taxon>Clostridia</taxon>
        <taxon>Eubacteriales</taxon>
        <taxon>Clostridiaceae</taxon>
        <taxon>Clostridium</taxon>
    </lineage>
</organism>
<dbReference type="SUPFAM" id="SSF56281">
    <property type="entry name" value="Metallo-hydrolase/oxidoreductase"/>
    <property type="match status" value="1"/>
</dbReference>
<dbReference type="RefSeq" id="WP_261670116.1">
    <property type="nucleotide sequence ID" value="NZ_JARUJP010000009.1"/>
</dbReference>
<dbReference type="Proteomes" id="UP001281656">
    <property type="component" value="Unassembled WGS sequence"/>
</dbReference>
<dbReference type="PANTHER" id="PTHR42663">
    <property type="entry name" value="HYDROLASE C777.06C-RELATED-RELATED"/>
    <property type="match status" value="1"/>
</dbReference>
<dbReference type="InterPro" id="IPR001279">
    <property type="entry name" value="Metallo-B-lactamas"/>
</dbReference>
<proteinExistence type="predicted"/>
<evidence type="ECO:0000313" key="2">
    <source>
        <dbReference type="EMBL" id="MDW8801347.1"/>
    </source>
</evidence>
<reference evidence="2 3" key="1">
    <citation type="submission" date="2023-04" db="EMBL/GenBank/DDBJ databases">
        <title>Clostridium tannerae sp. nov., isolated from the fecal material of an alpaca.</title>
        <authorList>
            <person name="Miller S."/>
            <person name="Hendry M."/>
            <person name="King J."/>
            <person name="Sankaranarayanan K."/>
            <person name="Lawson P.A."/>
        </authorList>
    </citation>
    <scope>NUCLEOTIDE SEQUENCE [LARGE SCALE GENOMIC DNA]</scope>
    <source>
        <strain evidence="2 3">A1-XYC3</strain>
    </source>
</reference>
<gene>
    <name evidence="2" type="ORF">P8V03_09285</name>
</gene>
<feature type="domain" description="Metallo-beta-lactamase" evidence="1">
    <location>
        <begin position="18"/>
        <end position="215"/>
    </location>
</feature>
<evidence type="ECO:0000313" key="3">
    <source>
        <dbReference type="Proteomes" id="UP001281656"/>
    </source>
</evidence>